<dbReference type="InterPro" id="IPR050396">
    <property type="entry name" value="Glycosyltr_51/Transpeptidase"/>
</dbReference>
<organism evidence="12 13">
    <name type="scientific">Tsukamurella pulmonis</name>
    <dbReference type="NCBI Taxonomy" id="47312"/>
    <lineage>
        <taxon>Bacteria</taxon>
        <taxon>Bacillati</taxon>
        <taxon>Actinomycetota</taxon>
        <taxon>Actinomycetes</taxon>
        <taxon>Mycobacteriales</taxon>
        <taxon>Tsukamurellaceae</taxon>
        <taxon>Tsukamurella</taxon>
    </lineage>
</organism>
<dbReference type="InterPro" id="IPR005543">
    <property type="entry name" value="PASTA_dom"/>
</dbReference>
<dbReference type="SUPFAM" id="SSF56601">
    <property type="entry name" value="beta-lactamase/transpeptidase-like"/>
    <property type="match status" value="1"/>
</dbReference>
<dbReference type="PANTHER" id="PTHR32282:SF33">
    <property type="entry name" value="PEPTIDOGLYCAN GLYCOSYLTRANSFERASE"/>
    <property type="match status" value="1"/>
</dbReference>
<keyword evidence="10" id="KW-1133">Transmembrane helix</keyword>
<feature type="region of interest" description="Disordered" evidence="9">
    <location>
        <begin position="571"/>
        <end position="592"/>
    </location>
</feature>
<dbReference type="Pfam" id="PF00905">
    <property type="entry name" value="Transpeptidase"/>
    <property type="match status" value="1"/>
</dbReference>
<feature type="domain" description="PASTA" evidence="11">
    <location>
        <begin position="728"/>
        <end position="789"/>
    </location>
</feature>
<dbReference type="GO" id="GO:0009252">
    <property type="term" value="P:peptidoglycan biosynthetic process"/>
    <property type="evidence" value="ECO:0007669"/>
    <property type="project" value="TreeGrafter"/>
</dbReference>
<protein>
    <submittedName>
        <fullName evidence="12">Membrane carboxypeptidase (Penicillin-binding protein)</fullName>
    </submittedName>
</protein>
<evidence type="ECO:0000256" key="1">
    <source>
        <dbReference type="ARBA" id="ARBA00022645"/>
    </source>
</evidence>
<dbReference type="GO" id="GO:0009002">
    <property type="term" value="F:serine-type D-Ala-D-Ala carboxypeptidase activity"/>
    <property type="evidence" value="ECO:0007669"/>
    <property type="project" value="UniProtKB-EC"/>
</dbReference>
<dbReference type="InterPro" id="IPR001264">
    <property type="entry name" value="Glyco_trans_51"/>
</dbReference>
<dbReference type="InterPro" id="IPR012338">
    <property type="entry name" value="Beta-lactam/transpept-like"/>
</dbReference>
<gene>
    <name evidence="12" type="ORF">SAMN04489765_0608</name>
</gene>
<keyword evidence="3" id="KW-0328">Glycosyltransferase</keyword>
<dbReference type="SMART" id="SM00740">
    <property type="entry name" value="PASTA"/>
    <property type="match status" value="1"/>
</dbReference>
<evidence type="ECO:0000256" key="4">
    <source>
        <dbReference type="ARBA" id="ARBA00022679"/>
    </source>
</evidence>
<dbReference type="Proteomes" id="UP000183053">
    <property type="component" value="Unassembled WGS sequence"/>
</dbReference>
<evidence type="ECO:0000256" key="7">
    <source>
        <dbReference type="ARBA" id="ARBA00034000"/>
    </source>
</evidence>
<dbReference type="Pfam" id="PF03793">
    <property type="entry name" value="PASTA"/>
    <property type="match status" value="1"/>
</dbReference>
<dbReference type="PANTHER" id="PTHR32282">
    <property type="entry name" value="BINDING PROTEIN TRANSPEPTIDASE, PUTATIVE-RELATED"/>
    <property type="match status" value="1"/>
</dbReference>
<dbReference type="GO" id="GO:0008658">
    <property type="term" value="F:penicillin binding"/>
    <property type="evidence" value="ECO:0007669"/>
    <property type="project" value="InterPro"/>
</dbReference>
<keyword evidence="5" id="KW-0378">Hydrolase</keyword>
<feature type="transmembrane region" description="Helical" evidence="10">
    <location>
        <begin position="12"/>
        <end position="31"/>
    </location>
</feature>
<dbReference type="InterPro" id="IPR036950">
    <property type="entry name" value="PBP_transglycosylase"/>
</dbReference>
<keyword evidence="1 12" id="KW-0121">Carboxypeptidase</keyword>
<dbReference type="PROSITE" id="PS51178">
    <property type="entry name" value="PASTA"/>
    <property type="match status" value="1"/>
</dbReference>
<keyword evidence="10" id="KW-0472">Membrane</keyword>
<keyword evidence="2" id="KW-0645">Protease</keyword>
<evidence type="ECO:0000256" key="9">
    <source>
        <dbReference type="SAM" id="MobiDB-lite"/>
    </source>
</evidence>
<dbReference type="InterPro" id="IPR023346">
    <property type="entry name" value="Lysozyme-like_dom_sf"/>
</dbReference>
<dbReference type="Gene3D" id="3.30.10.20">
    <property type="match status" value="1"/>
</dbReference>
<feature type="region of interest" description="Disordered" evidence="9">
    <location>
        <begin position="820"/>
        <end position="843"/>
    </location>
</feature>
<keyword evidence="10" id="KW-0812">Transmembrane</keyword>
<sequence length="843" mass="88110">MTVSKPGVIAKLAGCVLLAGLLVAGVLFPYVGGLGLISNRAADTVDNISSELLEGHVPEVTTVADTTGAPMAYLYDQRRVQVPFDQISPNMVRSIISIEDKRFMEHDGVDYQGTLRAFLKNQSAGEVQQGASTLDQQYIKNYQLLVLAKTDADRRAATETTPARKLREVRMALTLERTLSERAKEEHGVDDARAKVIAKEQILARYLNLVPFGNGAYGIEVAAQTYFGKRAAQLSIPESAMLAGMVQSSSALNPYTNPEGVTARRNVVLDTLTANFPDKADEYRAAKNAPLGVLPRPNTLPGGCISAVANRGYFCDYVLQYLAEAGLPKEMVMRGGYTIRTTLDPRVQDSVQSALNDTASPTLSNVAQVMNVIKPGENSHDIVAMNSSRVYGLDVNKRETVQPEPFAQVGDGAGSTFKIFTVAAAMEKGMGLDTNVNVPSTVSVKGMGHGGYAGCPADSYCVKNAGTYPSSMSLTQALATSPNTPFVKLIEQVGVAPVVDMAVKLGLRSYTQPGSSGFGNDSLADMFKKQNLASFTLGPTAVSALELTNVAATLASGGVWCPANPVQSITQPKRNSDGIQTLGADGKPETIPVPYKSEKCEQVIDKGLANTLANALSADDRGAGTSAGSASRAGWTLPLAGKTGTTETFRSSAFLAYTNQYAGASYVYNDGNSPGPICTSPLRPCGEGNVYGGNEPALAWYNGLKPVSTIYGPVALPPVDPKYKDGFGPGKIPNVIGLSQSVAESRVQAAGFKTTVAYVNNSAAKGTVVSTSPSGFTQPGSTITLNLSNGIAPAPSSPSLPGVQTGPGGTTITIPGFGQFTIPGQGGQGGGPVQTPAPQPPGN</sequence>
<comment type="catalytic activity">
    <reaction evidence="7">
        <text>Preferential cleavage: (Ac)2-L-Lys-D-Ala-|-D-Ala. Also transpeptidation of peptidyl-alanyl moieties that are N-acyl substituents of D-alanine.</text>
        <dbReference type="EC" id="3.4.16.4"/>
    </reaction>
</comment>
<dbReference type="InterPro" id="IPR001460">
    <property type="entry name" value="PCN-bd_Tpept"/>
</dbReference>
<dbReference type="GO" id="GO:0008955">
    <property type="term" value="F:peptidoglycan glycosyltransferase activity"/>
    <property type="evidence" value="ECO:0007669"/>
    <property type="project" value="UniProtKB-EC"/>
</dbReference>
<evidence type="ECO:0000259" key="11">
    <source>
        <dbReference type="PROSITE" id="PS51178"/>
    </source>
</evidence>
<dbReference type="CDD" id="cd06577">
    <property type="entry name" value="PASTA_pknB"/>
    <property type="match status" value="1"/>
</dbReference>
<keyword evidence="6" id="KW-0511">Multifunctional enzyme</keyword>
<keyword evidence="4" id="KW-0808">Transferase</keyword>
<evidence type="ECO:0000313" key="13">
    <source>
        <dbReference type="Proteomes" id="UP000183053"/>
    </source>
</evidence>
<comment type="catalytic activity">
    <reaction evidence="8">
        <text>[GlcNAc-(1-&gt;4)-Mur2Ac(oyl-L-Ala-gamma-D-Glu-L-Lys-D-Ala-D-Ala)](n)-di-trans,octa-cis-undecaprenyl diphosphate + beta-D-GlcNAc-(1-&gt;4)-Mur2Ac(oyl-L-Ala-gamma-D-Glu-L-Lys-D-Ala-D-Ala)-di-trans,octa-cis-undecaprenyl diphosphate = [GlcNAc-(1-&gt;4)-Mur2Ac(oyl-L-Ala-gamma-D-Glu-L-Lys-D-Ala-D-Ala)](n+1)-di-trans,octa-cis-undecaprenyl diphosphate + di-trans,octa-cis-undecaprenyl diphosphate + H(+)</text>
        <dbReference type="Rhea" id="RHEA:23708"/>
        <dbReference type="Rhea" id="RHEA-COMP:9602"/>
        <dbReference type="Rhea" id="RHEA-COMP:9603"/>
        <dbReference type="ChEBI" id="CHEBI:15378"/>
        <dbReference type="ChEBI" id="CHEBI:58405"/>
        <dbReference type="ChEBI" id="CHEBI:60033"/>
        <dbReference type="ChEBI" id="CHEBI:78435"/>
        <dbReference type="EC" id="2.4.99.28"/>
    </reaction>
</comment>
<dbReference type="Pfam" id="PF00912">
    <property type="entry name" value="Transgly"/>
    <property type="match status" value="1"/>
</dbReference>
<dbReference type="STRING" id="47312.SAMN04489765_0608"/>
<evidence type="ECO:0000256" key="8">
    <source>
        <dbReference type="ARBA" id="ARBA00049902"/>
    </source>
</evidence>
<dbReference type="AlphaFoldDB" id="A0A1H1B9U5"/>
<evidence type="ECO:0000256" key="6">
    <source>
        <dbReference type="ARBA" id="ARBA00023268"/>
    </source>
</evidence>
<dbReference type="SUPFAM" id="SSF53955">
    <property type="entry name" value="Lysozyme-like"/>
    <property type="match status" value="1"/>
</dbReference>
<dbReference type="GO" id="GO:0030288">
    <property type="term" value="C:outer membrane-bounded periplasmic space"/>
    <property type="evidence" value="ECO:0007669"/>
    <property type="project" value="TreeGrafter"/>
</dbReference>
<dbReference type="Gene3D" id="3.40.710.10">
    <property type="entry name" value="DD-peptidase/beta-lactamase superfamily"/>
    <property type="match status" value="1"/>
</dbReference>
<evidence type="ECO:0000256" key="5">
    <source>
        <dbReference type="ARBA" id="ARBA00022801"/>
    </source>
</evidence>
<keyword evidence="13" id="KW-1185">Reference proteome</keyword>
<proteinExistence type="predicted"/>
<evidence type="ECO:0000313" key="12">
    <source>
        <dbReference type="EMBL" id="SDQ48734.1"/>
    </source>
</evidence>
<accession>A0A1H1B9U5</accession>
<name>A0A1H1B9U5_9ACTN</name>
<dbReference type="EMBL" id="FNLF01000002">
    <property type="protein sequence ID" value="SDQ48734.1"/>
    <property type="molecule type" value="Genomic_DNA"/>
</dbReference>
<dbReference type="Gene3D" id="1.10.3810.10">
    <property type="entry name" value="Biosynthetic peptidoglycan transglycosylase-like"/>
    <property type="match status" value="1"/>
</dbReference>
<evidence type="ECO:0000256" key="10">
    <source>
        <dbReference type="SAM" id="Phobius"/>
    </source>
</evidence>
<dbReference type="GO" id="GO:0006508">
    <property type="term" value="P:proteolysis"/>
    <property type="evidence" value="ECO:0007669"/>
    <property type="project" value="UniProtKB-KW"/>
</dbReference>
<evidence type="ECO:0000256" key="3">
    <source>
        <dbReference type="ARBA" id="ARBA00022676"/>
    </source>
</evidence>
<evidence type="ECO:0000256" key="2">
    <source>
        <dbReference type="ARBA" id="ARBA00022670"/>
    </source>
</evidence>
<reference evidence="13" key="1">
    <citation type="submission" date="2016-10" db="EMBL/GenBank/DDBJ databases">
        <authorList>
            <person name="Varghese N."/>
            <person name="Submissions S."/>
        </authorList>
    </citation>
    <scope>NUCLEOTIDE SEQUENCE [LARGE SCALE GENOMIC DNA]</scope>
    <source>
        <strain evidence="13">DSM 44142</strain>
    </source>
</reference>